<keyword evidence="1" id="KW-0521">NADP</keyword>
<evidence type="ECO:0000256" key="2">
    <source>
        <dbReference type="ARBA" id="ARBA00023002"/>
    </source>
</evidence>
<dbReference type="SUPFAM" id="SSF51735">
    <property type="entry name" value="NAD(P)-binding Rossmann-fold domains"/>
    <property type="match status" value="1"/>
</dbReference>
<reference evidence="4 5" key="1">
    <citation type="journal article" date="2018" name="IMA Fungus">
        <title>IMA Genome-F 9: Draft genome sequence of Annulohypoxylon stygium, Aspergillus mulundensis, Berkeleyomyces basicola (syn. Thielaviopsis basicola), Ceratocystis smalleyi, two Cercospora beticola strains, Coleophoma cylindrospora, Fusarium fracticaudum, Phialophora cf. hyalina, and Morchella septimelata.</title>
        <authorList>
            <person name="Wingfield B.D."/>
            <person name="Bills G.F."/>
            <person name="Dong Y."/>
            <person name="Huang W."/>
            <person name="Nel W.J."/>
            <person name="Swalarsk-Parry B.S."/>
            <person name="Vaghefi N."/>
            <person name="Wilken P.M."/>
            <person name="An Z."/>
            <person name="de Beer Z.W."/>
            <person name="De Vos L."/>
            <person name="Chen L."/>
            <person name="Duong T.A."/>
            <person name="Gao Y."/>
            <person name="Hammerbacher A."/>
            <person name="Kikkert J.R."/>
            <person name="Li Y."/>
            <person name="Li H."/>
            <person name="Li K."/>
            <person name="Li Q."/>
            <person name="Liu X."/>
            <person name="Ma X."/>
            <person name="Naidoo K."/>
            <person name="Pethybridge S.J."/>
            <person name="Sun J."/>
            <person name="Steenkamp E.T."/>
            <person name="van der Nest M.A."/>
            <person name="van Wyk S."/>
            <person name="Wingfield M.J."/>
            <person name="Xiong C."/>
            <person name="Yue Q."/>
            <person name="Zhang X."/>
        </authorList>
    </citation>
    <scope>NUCLEOTIDE SEQUENCE [LARGE SCALE GENOMIC DNA]</scope>
    <source>
        <strain evidence="4 5">BP 5553</strain>
    </source>
</reference>
<feature type="domain" description="NmrA-like" evidence="3">
    <location>
        <begin position="19"/>
        <end position="163"/>
    </location>
</feature>
<dbReference type="InterPro" id="IPR008030">
    <property type="entry name" value="NmrA-like"/>
</dbReference>
<dbReference type="Gene3D" id="3.40.50.720">
    <property type="entry name" value="NAD(P)-binding Rossmann-like Domain"/>
    <property type="match status" value="1"/>
</dbReference>
<dbReference type="Gene3D" id="3.90.25.10">
    <property type="entry name" value="UDP-galactose 4-epimerase, domain 1"/>
    <property type="match status" value="1"/>
</dbReference>
<protein>
    <recommendedName>
        <fullName evidence="3">NmrA-like domain-containing protein</fullName>
    </recommendedName>
</protein>
<dbReference type="CDD" id="cd05259">
    <property type="entry name" value="PCBER_SDR_a"/>
    <property type="match status" value="1"/>
</dbReference>
<dbReference type="EMBL" id="NPIC01000014">
    <property type="protein sequence ID" value="RDL30664.1"/>
    <property type="molecule type" value="Genomic_DNA"/>
</dbReference>
<dbReference type="OrthoDB" id="419598at2759"/>
<evidence type="ECO:0000256" key="1">
    <source>
        <dbReference type="ARBA" id="ARBA00022857"/>
    </source>
</evidence>
<gene>
    <name evidence="4" type="ORF">BP5553_10009</name>
</gene>
<keyword evidence="5" id="KW-1185">Reference proteome</keyword>
<evidence type="ECO:0000313" key="5">
    <source>
        <dbReference type="Proteomes" id="UP000254866"/>
    </source>
</evidence>
<sequence>MAPKYAKDQPVGFTNRIEQVAIVGASGQIGTHLATALVKTGKHTVTALTRLGSENKVPPGVKAVSVDYDNESSVISALKGQQILIITLSGFAPPDAHSKIVQAAAKAGVPHIMPNIFGINDANEALIRENLLSPDIKGITAEIKAAGLSYTYLICSLWYEYSLAMGPLWFGFDFPNKKLTLYDDGTTKVNLTTFEQCGRAVAAWLSLKELPEDANDTSLTVDSWRNKPLVISSFLVSQLDMFESWKRITGDKDSDWTIEKVPSKERYQQGIEAMKNAQDPMSGRMGAAMASFVRIFYPNGDGDYESTRGLDNGQLGLPKEDLDGCTAVAKQMVDDGYAAKVMAKVGGTQPTL</sequence>
<dbReference type="GeneID" id="43602858"/>
<dbReference type="RefSeq" id="XP_031865040.1">
    <property type="nucleotide sequence ID" value="XM_032018632.1"/>
</dbReference>
<dbReference type="GO" id="GO:0016491">
    <property type="term" value="F:oxidoreductase activity"/>
    <property type="evidence" value="ECO:0007669"/>
    <property type="project" value="UniProtKB-KW"/>
</dbReference>
<organism evidence="4 5">
    <name type="scientific">Venustampulla echinocandica</name>
    <dbReference type="NCBI Taxonomy" id="2656787"/>
    <lineage>
        <taxon>Eukaryota</taxon>
        <taxon>Fungi</taxon>
        <taxon>Dikarya</taxon>
        <taxon>Ascomycota</taxon>
        <taxon>Pezizomycotina</taxon>
        <taxon>Leotiomycetes</taxon>
        <taxon>Helotiales</taxon>
        <taxon>Pleuroascaceae</taxon>
        <taxon>Venustampulla</taxon>
    </lineage>
</organism>
<dbReference type="Pfam" id="PF05368">
    <property type="entry name" value="NmrA"/>
    <property type="match status" value="1"/>
</dbReference>
<evidence type="ECO:0000313" key="4">
    <source>
        <dbReference type="EMBL" id="RDL30664.1"/>
    </source>
</evidence>
<accession>A0A370TA39</accession>
<dbReference type="PANTHER" id="PTHR47706:SF7">
    <property type="entry name" value="CIPA-LIKE, PUTATIVE (AFU_ORTHOLOGUE AFUA_1G01630)-RELATED"/>
    <property type="match status" value="1"/>
</dbReference>
<proteinExistence type="predicted"/>
<dbReference type="STRING" id="2656787.A0A370TA39"/>
<dbReference type="Proteomes" id="UP000254866">
    <property type="component" value="Unassembled WGS sequence"/>
</dbReference>
<name>A0A370TA39_9HELO</name>
<dbReference type="InterPro" id="IPR051609">
    <property type="entry name" value="NmrA/Isoflavone_reductase-like"/>
</dbReference>
<evidence type="ECO:0000259" key="3">
    <source>
        <dbReference type="Pfam" id="PF05368"/>
    </source>
</evidence>
<keyword evidence="2" id="KW-0560">Oxidoreductase</keyword>
<dbReference type="PANTHER" id="PTHR47706">
    <property type="entry name" value="NMRA-LIKE FAMILY PROTEIN"/>
    <property type="match status" value="1"/>
</dbReference>
<dbReference type="InterPro" id="IPR036291">
    <property type="entry name" value="NAD(P)-bd_dom_sf"/>
</dbReference>
<dbReference type="InterPro" id="IPR045312">
    <property type="entry name" value="PCBER-like"/>
</dbReference>
<comment type="caution">
    <text evidence="4">The sequence shown here is derived from an EMBL/GenBank/DDBJ whole genome shotgun (WGS) entry which is preliminary data.</text>
</comment>
<dbReference type="AlphaFoldDB" id="A0A370TA39"/>